<evidence type="ECO:0000313" key="1">
    <source>
        <dbReference type="EMBL" id="KAK7690072.1"/>
    </source>
</evidence>
<dbReference type="AlphaFoldDB" id="A0AAW0GJL4"/>
<protein>
    <recommendedName>
        <fullName evidence="3">F-box domain-containing protein</fullName>
    </recommendedName>
</protein>
<dbReference type="EMBL" id="JASBNA010000007">
    <property type="protein sequence ID" value="KAK7690072.1"/>
    <property type="molecule type" value="Genomic_DNA"/>
</dbReference>
<evidence type="ECO:0008006" key="3">
    <source>
        <dbReference type="Google" id="ProtNLM"/>
    </source>
</evidence>
<evidence type="ECO:0000313" key="2">
    <source>
        <dbReference type="Proteomes" id="UP001385951"/>
    </source>
</evidence>
<proteinExistence type="predicted"/>
<organism evidence="1 2">
    <name type="scientific">Cerrena zonata</name>
    <dbReference type="NCBI Taxonomy" id="2478898"/>
    <lineage>
        <taxon>Eukaryota</taxon>
        <taxon>Fungi</taxon>
        <taxon>Dikarya</taxon>
        <taxon>Basidiomycota</taxon>
        <taxon>Agaricomycotina</taxon>
        <taxon>Agaricomycetes</taxon>
        <taxon>Polyporales</taxon>
        <taxon>Cerrenaceae</taxon>
        <taxon>Cerrena</taxon>
    </lineage>
</organism>
<dbReference type="Proteomes" id="UP001385951">
    <property type="component" value="Unassembled WGS sequence"/>
</dbReference>
<name>A0AAW0GJL4_9APHY</name>
<sequence>MDSIPLNIELPSEFSKCELDITTLKALKGDQGLEDGEIIGRLEDTILKHFRAIAFYQGHINVRKRGINTILPREVLSEVFYVIARHDFTIASDNFEPPSLSWLELAHVCRYWRNIVLTSPRIFSLVYLPAGNQDRLQACLHYSRQAPLDVIYCDNLNQVDRQKWLYNQWLTLHPHLSHTRTLTLRTQLADTTETALVLPLSTTLTRLTLNDPFLRAPSQSEATKRAIDQMFGALPNLLQLTSDPYTLCQSDWTERAFPANLQTLIVDNPFGEEPTPSLPRLISALQKLPSLRQLEFWGLRSEDFSGSHTISPARIHPLESLHLDGHCDPCTSILSCIDSTHRLYARPALHICDNPLAMNIFLDSLTGLLERQCLSSEESYVLVNSTHSRLGGCTLKTRLKVRPMGNSLVIPCETVFEMLHNSRGSRGPGSFQY</sequence>
<keyword evidence="2" id="KW-1185">Reference proteome</keyword>
<reference evidence="1 2" key="1">
    <citation type="submission" date="2022-09" db="EMBL/GenBank/DDBJ databases">
        <authorList>
            <person name="Palmer J.M."/>
        </authorList>
    </citation>
    <scope>NUCLEOTIDE SEQUENCE [LARGE SCALE GENOMIC DNA]</scope>
    <source>
        <strain evidence="1 2">DSM 7382</strain>
    </source>
</reference>
<comment type="caution">
    <text evidence="1">The sequence shown here is derived from an EMBL/GenBank/DDBJ whole genome shotgun (WGS) entry which is preliminary data.</text>
</comment>
<gene>
    <name evidence="1" type="ORF">QCA50_006718</name>
</gene>
<accession>A0AAW0GJL4</accession>